<evidence type="ECO:0000313" key="3">
    <source>
        <dbReference type="Proteomes" id="UP000030466"/>
    </source>
</evidence>
<dbReference type="Proteomes" id="UP000030466">
    <property type="component" value="Unassembled WGS sequence"/>
</dbReference>
<dbReference type="AlphaFoldDB" id="A0A0A6VRP2"/>
<keyword evidence="3" id="KW-1185">Reference proteome</keyword>
<gene>
    <name evidence="2" type="ORF">GY22_15795</name>
</gene>
<comment type="caution">
    <text evidence="2">The sequence shown here is derived from an EMBL/GenBank/DDBJ whole genome shotgun (WGS) entry which is preliminary data.</text>
</comment>
<evidence type="ECO:0008006" key="4">
    <source>
        <dbReference type="Google" id="ProtNLM"/>
    </source>
</evidence>
<feature type="region of interest" description="Disordered" evidence="1">
    <location>
        <begin position="34"/>
        <end position="71"/>
    </location>
</feature>
<evidence type="ECO:0000313" key="2">
    <source>
        <dbReference type="EMBL" id="KHD96454.1"/>
    </source>
</evidence>
<accession>A0A0A6VRP2</accession>
<dbReference type="EMBL" id="JSUH01000017">
    <property type="protein sequence ID" value="KHD96454.1"/>
    <property type="molecule type" value="Genomic_DNA"/>
</dbReference>
<organism evidence="2 3">
    <name type="scientific">Kocuria rosea subsp. polaris</name>
    <dbReference type="NCBI Taxonomy" id="136273"/>
    <lineage>
        <taxon>Bacteria</taxon>
        <taxon>Bacillati</taxon>
        <taxon>Actinomycetota</taxon>
        <taxon>Actinomycetes</taxon>
        <taxon>Micrococcales</taxon>
        <taxon>Micrococcaceae</taxon>
        <taxon>Kocuria</taxon>
    </lineage>
</organism>
<protein>
    <recommendedName>
        <fullName evidence="4">Resolvase HTH domain-containing protein</fullName>
    </recommendedName>
</protein>
<sequence length="143" mass="15939">MSALRLQMYSLAAYFRLPGCDECTRVQLYVEVEDGQQPSSHHPEQAICHRSPSSSSPQLAAQHHHPEQLSAALHPIPRRPTAMPAHKGSANHNARLTEAQALAILQRRQRGESGSLLAREYGVSRQLVCDIAHGRRWSHLQQA</sequence>
<reference evidence="2 3" key="1">
    <citation type="journal article" date="2003" name="Int. J. Syst. Evol. Microbiol.">
        <title>Kocuria polaris sp. nov., an orange-pigmented psychrophilic bacterium isolated from an Antarctic cyanobacterial mat sample.</title>
        <authorList>
            <person name="Reddy G.S."/>
            <person name="Prakash J.S."/>
            <person name="Prabahar V."/>
            <person name="Matsumoto G.I."/>
            <person name="Stackebrandt E."/>
            <person name="Shivaji S."/>
        </authorList>
    </citation>
    <scope>NUCLEOTIDE SEQUENCE [LARGE SCALE GENOMIC DNA]</scope>
    <source>
        <strain evidence="2 3">CMS 76or</strain>
    </source>
</reference>
<proteinExistence type="predicted"/>
<evidence type="ECO:0000256" key="1">
    <source>
        <dbReference type="SAM" id="MobiDB-lite"/>
    </source>
</evidence>
<name>A0A0A6VRP2_KOCRO</name>